<accession>A0ABR9J080</accession>
<organism evidence="1 2">
    <name type="scientific">Rhizobium viscosum</name>
    <name type="common">Arthrobacter viscosus</name>
    <dbReference type="NCBI Taxonomy" id="1673"/>
    <lineage>
        <taxon>Bacteria</taxon>
        <taxon>Pseudomonadati</taxon>
        <taxon>Pseudomonadota</taxon>
        <taxon>Alphaproteobacteria</taxon>
        <taxon>Hyphomicrobiales</taxon>
        <taxon>Rhizobiaceae</taxon>
        <taxon>Rhizobium/Agrobacterium group</taxon>
        <taxon>Rhizobium</taxon>
    </lineage>
</organism>
<name>A0ABR9J080_RHIVS</name>
<keyword evidence="2" id="KW-1185">Reference proteome</keyword>
<dbReference type="Proteomes" id="UP000620262">
    <property type="component" value="Unassembled WGS sequence"/>
</dbReference>
<protein>
    <submittedName>
        <fullName evidence="1">Uncharacterized protein</fullName>
    </submittedName>
</protein>
<comment type="caution">
    <text evidence="1">The sequence shown here is derived from an EMBL/GenBank/DDBJ whole genome shotgun (WGS) entry which is preliminary data.</text>
</comment>
<sequence>MTNHDHNALLALYGIPRAVIRSRVSMRARSAPPACEQEDPAKIGSSIVSLTCLKDHNPTSR</sequence>
<dbReference type="EMBL" id="JADBEC010000002">
    <property type="protein sequence ID" value="MBE1508862.1"/>
    <property type="molecule type" value="Genomic_DNA"/>
</dbReference>
<dbReference type="RefSeq" id="WP_246517510.1">
    <property type="nucleotide sequence ID" value="NZ_BAAAVL010000011.1"/>
</dbReference>
<evidence type="ECO:0000313" key="2">
    <source>
        <dbReference type="Proteomes" id="UP000620262"/>
    </source>
</evidence>
<gene>
    <name evidence="1" type="ORF">H4W29_006107</name>
</gene>
<evidence type="ECO:0000313" key="1">
    <source>
        <dbReference type="EMBL" id="MBE1508862.1"/>
    </source>
</evidence>
<reference evidence="1 2" key="1">
    <citation type="submission" date="2020-10" db="EMBL/GenBank/DDBJ databases">
        <title>Sequencing the genomes of 1000 actinobacteria strains.</title>
        <authorList>
            <person name="Klenk H.-P."/>
        </authorList>
    </citation>
    <scope>NUCLEOTIDE SEQUENCE [LARGE SCALE GENOMIC DNA]</scope>
    <source>
        <strain evidence="1 2">DSM 7307</strain>
    </source>
</reference>
<proteinExistence type="predicted"/>